<dbReference type="OrthoDB" id="9766150at2"/>
<evidence type="ECO:0000256" key="8">
    <source>
        <dbReference type="PROSITE-ProRule" id="PRU00703"/>
    </source>
</evidence>
<dbReference type="HOGENOM" id="CLU_025243_1_0_9"/>
<dbReference type="RefSeq" id="WP_013276300.1">
    <property type="nucleotide sequence ID" value="NC_014377.1"/>
</dbReference>
<organism evidence="10 11">
    <name type="scientific">Thermosediminibacter oceani (strain ATCC BAA-1034 / DSM 16646 / JW/IW-1228P)</name>
    <dbReference type="NCBI Taxonomy" id="555079"/>
    <lineage>
        <taxon>Bacteria</taxon>
        <taxon>Bacillati</taxon>
        <taxon>Bacillota</taxon>
        <taxon>Clostridia</taxon>
        <taxon>Thermosediminibacterales</taxon>
        <taxon>Thermosediminibacteraceae</taxon>
        <taxon>Thermosediminibacter</taxon>
    </lineage>
</organism>
<comment type="cofactor">
    <cofactor evidence="1">
        <name>Mn(2+)</name>
        <dbReference type="ChEBI" id="CHEBI:29035"/>
    </cofactor>
</comment>
<keyword evidence="3" id="KW-0479">Metal-binding</keyword>
<dbReference type="Pfam" id="PF02833">
    <property type="entry name" value="DHHA2"/>
    <property type="match status" value="1"/>
</dbReference>
<dbReference type="InterPro" id="IPR000644">
    <property type="entry name" value="CBS_dom"/>
</dbReference>
<dbReference type="GO" id="GO:0046872">
    <property type="term" value="F:metal ion binding"/>
    <property type="evidence" value="ECO:0007669"/>
    <property type="project" value="UniProtKB-KW"/>
</dbReference>
<dbReference type="GO" id="GO:0004427">
    <property type="term" value="F:inorganic diphosphate phosphatase activity"/>
    <property type="evidence" value="ECO:0007669"/>
    <property type="project" value="UniProtKB-EC"/>
</dbReference>
<dbReference type="SUPFAM" id="SSF54631">
    <property type="entry name" value="CBS-domain pair"/>
    <property type="match status" value="1"/>
</dbReference>
<evidence type="ECO:0000256" key="6">
    <source>
        <dbReference type="ARBA" id="ARBA00032535"/>
    </source>
</evidence>
<dbReference type="Gene3D" id="3.90.1640.10">
    <property type="entry name" value="inorganic pyrophosphatase (n-terminal core)"/>
    <property type="match status" value="2"/>
</dbReference>
<dbReference type="Proteomes" id="UP000000272">
    <property type="component" value="Chromosome"/>
</dbReference>
<dbReference type="InterPro" id="IPR028979">
    <property type="entry name" value="Ser_kin/Pase_Hpr-like_N_sf"/>
</dbReference>
<accession>D9RY46</accession>
<dbReference type="SMART" id="SM00116">
    <property type="entry name" value="CBS"/>
    <property type="match status" value="2"/>
</dbReference>
<keyword evidence="8" id="KW-0129">CBS domain</keyword>
<keyword evidence="5" id="KW-0464">Manganese</keyword>
<keyword evidence="11" id="KW-1185">Reference proteome</keyword>
<dbReference type="SMART" id="SM01131">
    <property type="entry name" value="DHHA2"/>
    <property type="match status" value="1"/>
</dbReference>
<dbReference type="FunFam" id="3.90.1640.10:FF:000001">
    <property type="entry name" value="Probable manganese-dependent inorganic pyrophosphatase"/>
    <property type="match status" value="1"/>
</dbReference>
<evidence type="ECO:0000256" key="2">
    <source>
        <dbReference type="ARBA" id="ARBA00012146"/>
    </source>
</evidence>
<dbReference type="eggNOG" id="COG0517">
    <property type="taxonomic scope" value="Bacteria"/>
</dbReference>
<dbReference type="InterPro" id="IPR001667">
    <property type="entry name" value="DDH_dom"/>
</dbReference>
<dbReference type="KEGG" id="toc:Toce_1525"/>
<evidence type="ECO:0000256" key="5">
    <source>
        <dbReference type="ARBA" id="ARBA00023211"/>
    </source>
</evidence>
<name>D9RY46_THEOJ</name>
<sequence>MGDVYIFGHKNPDTDSICSAIAYSDFKNLTEKGHNYIPARLGAVSRETQYVLDYFGVTVPRLIENVYTQVSDIQFDEPVNVNKDASIFQAREMMIKHNAGTINIVDDDGKFLGLATLGDISKTYLESSLDFSQYKVPVKNIAETLKGEVLVLKEEVFSGNIFVADMQIDDIQSRIKECDILIAGNRKDVQLMAVKGGIKILVVTGSHEVTDDVLRAAKANGVTVIKAPCDTFDAMKLINQSIPVQYSMKTQDLVTFSLEDTINDVKETMQKYAYRSFPVLDGRKRPVGMLARHHIKDYPRKNVILVDHNEKSQSAEGIEQANILEIIDHHRLGGLETEQPIVFTNRPVGCTATIILRCYEEKNLVPSKEIAGLMCAAILSDTLIFKSPTCTDEDVRAAKKLAGIAGIEIEKFGRAMFEAGTSLEGKTEEEIFFTDFKEFKVGDFKFGVSQVNTFSNASEPLKNRLIQFMEKLRADREYDFLLLMLTDIINESSECLFEGNHDELIKKAFGVDFAGYSFLLPGVVSRKKQVIPRIISAINSLS</sequence>
<evidence type="ECO:0000259" key="9">
    <source>
        <dbReference type="PROSITE" id="PS51371"/>
    </source>
</evidence>
<dbReference type="Pfam" id="PF01368">
    <property type="entry name" value="DHH"/>
    <property type="match status" value="1"/>
</dbReference>
<dbReference type="NCBIfam" id="NF011442">
    <property type="entry name" value="PRK14869.1-4"/>
    <property type="match status" value="1"/>
</dbReference>
<gene>
    <name evidence="10" type="ordered locus">Toce_1525</name>
</gene>
<dbReference type="NCBIfam" id="NF011443">
    <property type="entry name" value="PRK14869.1-5"/>
    <property type="match status" value="1"/>
</dbReference>
<dbReference type="NCBIfam" id="NF011440">
    <property type="entry name" value="PRK14869.1-2"/>
    <property type="match status" value="1"/>
</dbReference>
<dbReference type="EC" id="3.6.1.1" evidence="2"/>
<dbReference type="GO" id="GO:0005737">
    <property type="term" value="C:cytoplasm"/>
    <property type="evidence" value="ECO:0007669"/>
    <property type="project" value="InterPro"/>
</dbReference>
<dbReference type="STRING" id="555079.Toce_1525"/>
<dbReference type="NCBIfam" id="NF003877">
    <property type="entry name" value="PRK05427.1"/>
    <property type="match status" value="1"/>
</dbReference>
<keyword evidence="4 10" id="KW-0378">Hydrolase</keyword>
<feature type="domain" description="CBS" evidence="9">
    <location>
        <begin position="73"/>
        <end position="131"/>
    </location>
</feature>
<dbReference type="PANTHER" id="PTHR12112:SF22">
    <property type="entry name" value="MANGANESE-DEPENDENT INORGANIC PYROPHOSPHATASE-RELATED"/>
    <property type="match status" value="1"/>
</dbReference>
<dbReference type="SUPFAM" id="SSF64182">
    <property type="entry name" value="DHH phosphoesterases"/>
    <property type="match status" value="1"/>
</dbReference>
<evidence type="ECO:0000256" key="7">
    <source>
        <dbReference type="ARBA" id="ARBA00047820"/>
    </source>
</evidence>
<dbReference type="Gene3D" id="3.10.310.20">
    <property type="entry name" value="DHHA2 domain"/>
    <property type="match status" value="1"/>
</dbReference>
<evidence type="ECO:0000256" key="3">
    <source>
        <dbReference type="ARBA" id="ARBA00022723"/>
    </source>
</evidence>
<dbReference type="EMBL" id="CP002131">
    <property type="protein sequence ID" value="ADL08270.1"/>
    <property type="molecule type" value="Genomic_DNA"/>
</dbReference>
<dbReference type="PROSITE" id="PS51371">
    <property type="entry name" value="CBS"/>
    <property type="match status" value="2"/>
</dbReference>
<reference evidence="10 11" key="1">
    <citation type="journal article" date="2010" name="Stand. Genomic Sci.">
        <title>Complete genome sequence of Thermosediminibacter oceani type strain (JW/IW-1228P).</title>
        <authorList>
            <person name="Pitluck S."/>
            <person name="Yasawong M."/>
            <person name="Munk C."/>
            <person name="Nolan M."/>
            <person name="Lapidus A."/>
            <person name="Lucas S."/>
            <person name="Glavina Del Rio T."/>
            <person name="Tice H."/>
            <person name="Cheng J.F."/>
            <person name="Bruce D."/>
            <person name="Detter C."/>
            <person name="Tapia R."/>
            <person name="Han C."/>
            <person name="Goodwin L."/>
            <person name="Liolios K."/>
            <person name="Ivanova N."/>
            <person name="Mavromatis K."/>
            <person name="Mikhailova N."/>
            <person name="Pati A."/>
            <person name="Chen A."/>
            <person name="Palaniappan K."/>
            <person name="Land M."/>
            <person name="Hauser L."/>
            <person name="Chang Y.J."/>
            <person name="Jeffries C.D."/>
            <person name="Rohde M."/>
            <person name="Spring S."/>
            <person name="Sikorski J."/>
            <person name="Goker M."/>
            <person name="Woyke T."/>
            <person name="Bristow J."/>
            <person name="Eisen J.A."/>
            <person name="Markowitz V."/>
            <person name="Hugenholtz P."/>
            <person name="Kyrpides N.C."/>
            <person name="Klenk H.P."/>
        </authorList>
    </citation>
    <scope>NUCLEOTIDE SEQUENCE [LARGE SCALE GENOMIC DNA]</scope>
    <source>
        <strain evidence="11">ATCC BAA-1034 / DSM 16646 / JW/IW-1228P</strain>
    </source>
</reference>
<evidence type="ECO:0000256" key="1">
    <source>
        <dbReference type="ARBA" id="ARBA00001936"/>
    </source>
</evidence>
<dbReference type="Pfam" id="PF00571">
    <property type="entry name" value="CBS"/>
    <property type="match status" value="2"/>
</dbReference>
<evidence type="ECO:0000256" key="4">
    <source>
        <dbReference type="ARBA" id="ARBA00022801"/>
    </source>
</evidence>
<dbReference type="eggNOG" id="COG2524">
    <property type="taxonomic scope" value="Bacteria"/>
</dbReference>
<dbReference type="eggNOG" id="COG1227">
    <property type="taxonomic scope" value="Bacteria"/>
</dbReference>
<proteinExistence type="predicted"/>
<feature type="domain" description="CBS" evidence="9">
    <location>
        <begin position="248"/>
        <end position="306"/>
    </location>
</feature>
<dbReference type="InterPro" id="IPR004097">
    <property type="entry name" value="DHHA2"/>
</dbReference>
<dbReference type="Pfam" id="PF07085">
    <property type="entry name" value="DRTGG"/>
    <property type="match status" value="1"/>
</dbReference>
<dbReference type="SUPFAM" id="SSF75138">
    <property type="entry name" value="HprK N-terminal domain-like"/>
    <property type="match status" value="1"/>
</dbReference>
<dbReference type="InterPro" id="IPR046342">
    <property type="entry name" value="CBS_dom_sf"/>
</dbReference>
<dbReference type="AlphaFoldDB" id="D9RY46"/>
<comment type="catalytic activity">
    <reaction evidence="7">
        <text>diphosphate + H2O = 2 phosphate + H(+)</text>
        <dbReference type="Rhea" id="RHEA:24576"/>
        <dbReference type="ChEBI" id="CHEBI:15377"/>
        <dbReference type="ChEBI" id="CHEBI:15378"/>
        <dbReference type="ChEBI" id="CHEBI:33019"/>
        <dbReference type="ChEBI" id="CHEBI:43474"/>
        <dbReference type="EC" id="3.6.1.1"/>
    </reaction>
</comment>
<dbReference type="InterPro" id="IPR038763">
    <property type="entry name" value="DHH_sf"/>
</dbReference>
<evidence type="ECO:0000313" key="10">
    <source>
        <dbReference type="EMBL" id="ADL08270.1"/>
    </source>
</evidence>
<dbReference type="PANTHER" id="PTHR12112">
    <property type="entry name" value="BNIP - RELATED"/>
    <property type="match status" value="1"/>
</dbReference>
<protein>
    <recommendedName>
        <fullName evidence="2">inorganic diphosphatase</fullName>
        <ecNumber evidence="2">3.6.1.1</ecNumber>
    </recommendedName>
    <alternativeName>
        <fullName evidence="6">Pyrophosphate phospho-hydrolase</fullName>
    </alternativeName>
</protein>
<dbReference type="InterPro" id="IPR010766">
    <property type="entry name" value="DRTGG"/>
</dbReference>
<dbReference type="Gene3D" id="3.40.1390.20">
    <property type="entry name" value="HprK N-terminal domain-like"/>
    <property type="match status" value="1"/>
</dbReference>
<evidence type="ECO:0000313" key="11">
    <source>
        <dbReference type="Proteomes" id="UP000000272"/>
    </source>
</evidence>
<dbReference type="InterPro" id="IPR038222">
    <property type="entry name" value="DHHA2_dom_sf"/>
</dbReference>